<keyword evidence="4" id="KW-0238">DNA-binding</keyword>
<dbReference type="GO" id="GO:0005634">
    <property type="term" value="C:nucleus"/>
    <property type="evidence" value="ECO:0007669"/>
    <property type="project" value="UniProtKB-SubCell"/>
</dbReference>
<protein>
    <submittedName>
        <fullName evidence="12">Myb domain protein 101</fullName>
    </submittedName>
</protein>
<dbReference type="GO" id="GO:0048235">
    <property type="term" value="P:pollen sperm cell differentiation"/>
    <property type="evidence" value="ECO:0007669"/>
    <property type="project" value="UniProtKB-ARBA"/>
</dbReference>
<evidence type="ECO:0000256" key="3">
    <source>
        <dbReference type="ARBA" id="ARBA00023015"/>
    </source>
</evidence>
<organism evidence="12 13">
    <name type="scientific">Striga hermonthica</name>
    <name type="common">Purple witchweed</name>
    <name type="synonym">Buchnera hermonthica</name>
    <dbReference type="NCBI Taxonomy" id="68872"/>
    <lineage>
        <taxon>Eukaryota</taxon>
        <taxon>Viridiplantae</taxon>
        <taxon>Streptophyta</taxon>
        <taxon>Embryophyta</taxon>
        <taxon>Tracheophyta</taxon>
        <taxon>Spermatophyta</taxon>
        <taxon>Magnoliopsida</taxon>
        <taxon>eudicotyledons</taxon>
        <taxon>Gunneridae</taxon>
        <taxon>Pentapetalae</taxon>
        <taxon>asterids</taxon>
        <taxon>lamiids</taxon>
        <taxon>Lamiales</taxon>
        <taxon>Orobanchaceae</taxon>
        <taxon>Buchnereae</taxon>
        <taxon>Striga</taxon>
    </lineage>
</organism>
<dbReference type="PROSITE" id="PS51294">
    <property type="entry name" value="HTH_MYB"/>
    <property type="match status" value="2"/>
</dbReference>
<name>A0A9N7MNB6_STRHE</name>
<dbReference type="AlphaFoldDB" id="A0A9N7MNB6"/>
<dbReference type="GO" id="GO:0040008">
    <property type="term" value="P:regulation of growth"/>
    <property type="evidence" value="ECO:0007669"/>
    <property type="project" value="UniProtKB-ARBA"/>
</dbReference>
<feature type="domain" description="Myb-like" evidence="10">
    <location>
        <begin position="19"/>
        <end position="71"/>
    </location>
</feature>
<dbReference type="PANTHER" id="PTHR47995">
    <property type="entry name" value="TRANSCRIPTION FACTOR MYB33-RELATED"/>
    <property type="match status" value="1"/>
</dbReference>
<keyword evidence="7" id="KW-0539">Nucleus</keyword>
<proteinExistence type="predicted"/>
<feature type="domain" description="HTH myb-type" evidence="11">
    <location>
        <begin position="19"/>
        <end position="71"/>
    </location>
</feature>
<keyword evidence="2" id="KW-0677">Repeat</keyword>
<dbReference type="InterPro" id="IPR001005">
    <property type="entry name" value="SANT/Myb"/>
</dbReference>
<dbReference type="SUPFAM" id="SSF46689">
    <property type="entry name" value="Homeodomain-like"/>
    <property type="match status" value="1"/>
</dbReference>
<feature type="domain" description="Myb-like" evidence="10">
    <location>
        <begin position="72"/>
        <end position="122"/>
    </location>
</feature>
<evidence type="ECO:0000256" key="5">
    <source>
        <dbReference type="ARBA" id="ARBA00023159"/>
    </source>
</evidence>
<comment type="caution">
    <text evidence="12">The sequence shown here is derived from an EMBL/GenBank/DDBJ whole genome shotgun (WGS) entry which is preliminary data.</text>
</comment>
<dbReference type="GO" id="GO:0003677">
    <property type="term" value="F:DNA binding"/>
    <property type="evidence" value="ECO:0007669"/>
    <property type="project" value="UniProtKB-KW"/>
</dbReference>
<evidence type="ECO:0000256" key="9">
    <source>
        <dbReference type="SAM" id="MobiDB-lite"/>
    </source>
</evidence>
<evidence type="ECO:0000256" key="4">
    <source>
        <dbReference type="ARBA" id="ARBA00023125"/>
    </source>
</evidence>
<gene>
    <name evidence="12" type="ORF">SHERM_10831</name>
</gene>
<evidence type="ECO:0000259" key="11">
    <source>
        <dbReference type="PROSITE" id="PS51294"/>
    </source>
</evidence>
<evidence type="ECO:0000256" key="1">
    <source>
        <dbReference type="ARBA" id="ARBA00004123"/>
    </source>
</evidence>
<dbReference type="PANTHER" id="PTHR47995:SF18">
    <property type="entry name" value="TRANSCRIPTION FACTOR MYB65"/>
    <property type="match status" value="1"/>
</dbReference>
<dbReference type="InterPro" id="IPR017930">
    <property type="entry name" value="Myb_dom"/>
</dbReference>
<dbReference type="EMBL" id="CACSLK010003174">
    <property type="protein sequence ID" value="CAA0808601.1"/>
    <property type="molecule type" value="Genomic_DNA"/>
</dbReference>
<comment type="subcellular location">
    <subcellularLocation>
        <location evidence="1">Nucleus</location>
    </subcellularLocation>
</comment>
<dbReference type="PROSITE" id="PS50090">
    <property type="entry name" value="MYB_LIKE"/>
    <property type="match status" value="2"/>
</dbReference>
<evidence type="ECO:0000256" key="8">
    <source>
        <dbReference type="ARBA" id="ARBA00057804"/>
    </source>
</evidence>
<evidence type="ECO:0000259" key="10">
    <source>
        <dbReference type="PROSITE" id="PS50090"/>
    </source>
</evidence>
<sequence length="420" mass="45571">MAPDLSGGLVNSAASAKSKNAMKKGPWTTSEDMILVEYVKKHGEGNWNAVQRNSGLMRCGKSCRLRWANHLRPNLKKGAFTPEEEKLIVELHAKIGNKWARMAAQLPGRTDNEIKNYWNTRLKRRQRAGLPIYPHRVVQKPSSPSLSSHLPVINPNPPFYHDTYNSQPLFKPANNELGFYGGNTGLALSLTASNSSFPTSPFFNQGLSDPLPVPCLVPYNNDRDFGNYDGIDTGRDMMGLGLPSIQSPVITPAASSSDFVVGSTSNDEGFEAGCRRSGLLEDLLGESRALAGCTEKTEDLLVGSATVLGEEGGFVGFGHGSGTSDNSYEGRNSKAPEEGNNAMDDELLNLLDNFPLSVPIPDWDDARSSGSPMLTDGTTDLIIESQHNAARYNPVTASTGIANQDWNFGSCLWNNMPSIY</sequence>
<dbReference type="OrthoDB" id="2143914at2759"/>
<dbReference type="Pfam" id="PF00249">
    <property type="entry name" value="Myb_DNA-binding"/>
    <property type="match status" value="2"/>
</dbReference>
<dbReference type="Proteomes" id="UP001153555">
    <property type="component" value="Unassembled WGS sequence"/>
</dbReference>
<dbReference type="CDD" id="cd00167">
    <property type="entry name" value="SANT"/>
    <property type="match status" value="2"/>
</dbReference>
<feature type="region of interest" description="Disordered" evidence="9">
    <location>
        <begin position="1"/>
        <end position="24"/>
    </location>
</feature>
<feature type="domain" description="HTH myb-type" evidence="11">
    <location>
        <begin position="72"/>
        <end position="126"/>
    </location>
</feature>
<evidence type="ECO:0000256" key="7">
    <source>
        <dbReference type="ARBA" id="ARBA00023242"/>
    </source>
</evidence>
<keyword evidence="5" id="KW-0010">Activator</keyword>
<keyword evidence="13" id="KW-1185">Reference proteome</keyword>
<evidence type="ECO:0000313" key="12">
    <source>
        <dbReference type="EMBL" id="CAA0808601.1"/>
    </source>
</evidence>
<keyword evidence="3" id="KW-0805">Transcription regulation</keyword>
<evidence type="ECO:0000256" key="6">
    <source>
        <dbReference type="ARBA" id="ARBA00023163"/>
    </source>
</evidence>
<dbReference type="SMART" id="SM00717">
    <property type="entry name" value="SANT"/>
    <property type="match status" value="2"/>
</dbReference>
<reference evidence="12" key="1">
    <citation type="submission" date="2019-12" db="EMBL/GenBank/DDBJ databases">
        <authorList>
            <person name="Scholes J."/>
        </authorList>
    </citation>
    <scope>NUCLEOTIDE SEQUENCE</scope>
</reference>
<dbReference type="FunFam" id="1.10.10.60:FF:000119">
    <property type="entry name" value="Transcription factor GAMYB"/>
    <property type="match status" value="1"/>
</dbReference>
<evidence type="ECO:0000256" key="2">
    <source>
        <dbReference type="ARBA" id="ARBA00022737"/>
    </source>
</evidence>
<evidence type="ECO:0000313" key="13">
    <source>
        <dbReference type="Proteomes" id="UP001153555"/>
    </source>
</evidence>
<dbReference type="InterPro" id="IPR009057">
    <property type="entry name" value="Homeodomain-like_sf"/>
</dbReference>
<dbReference type="GO" id="GO:0045893">
    <property type="term" value="P:positive regulation of DNA-templated transcription"/>
    <property type="evidence" value="ECO:0007669"/>
    <property type="project" value="UniProtKB-ARBA"/>
</dbReference>
<dbReference type="FunFam" id="1.10.10.60:FF:000001">
    <property type="entry name" value="MYB-related transcription factor"/>
    <property type="match status" value="1"/>
</dbReference>
<keyword evidence="6" id="KW-0804">Transcription</keyword>
<dbReference type="Gene3D" id="1.10.10.60">
    <property type="entry name" value="Homeodomain-like"/>
    <property type="match status" value="2"/>
</dbReference>
<accession>A0A9N7MNB6</accession>
<feature type="region of interest" description="Disordered" evidence="9">
    <location>
        <begin position="318"/>
        <end position="339"/>
    </location>
</feature>
<comment type="function">
    <text evidence="8">Transcription factor.</text>
</comment>